<dbReference type="PANTHER" id="PTHR43818:SF11">
    <property type="entry name" value="BCDNA.GH03377"/>
    <property type="match status" value="1"/>
</dbReference>
<feature type="domain" description="Gfo/Idh/MocA-like oxidoreductase N-terminal" evidence="2">
    <location>
        <begin position="57"/>
        <end position="175"/>
    </location>
</feature>
<evidence type="ECO:0000313" key="4">
    <source>
        <dbReference type="Proteomes" id="UP000477386"/>
    </source>
</evidence>
<organism evidence="3 4">
    <name type="scientific">Spirosoma agri</name>
    <dbReference type="NCBI Taxonomy" id="1987381"/>
    <lineage>
        <taxon>Bacteria</taxon>
        <taxon>Pseudomonadati</taxon>
        <taxon>Bacteroidota</taxon>
        <taxon>Cytophagia</taxon>
        <taxon>Cytophagales</taxon>
        <taxon>Cytophagaceae</taxon>
        <taxon>Spirosoma</taxon>
    </lineage>
</organism>
<dbReference type="Pfam" id="PF01408">
    <property type="entry name" value="GFO_IDH_MocA"/>
    <property type="match status" value="1"/>
</dbReference>
<gene>
    <name evidence="3" type="ORF">GK091_22140</name>
</gene>
<name>A0A6M0INQ4_9BACT</name>
<dbReference type="RefSeq" id="WP_164042070.1">
    <property type="nucleotide sequence ID" value="NZ_JAAGNZ010000002.1"/>
</dbReference>
<dbReference type="Proteomes" id="UP000477386">
    <property type="component" value="Unassembled WGS sequence"/>
</dbReference>
<dbReference type="PANTHER" id="PTHR43818">
    <property type="entry name" value="BCDNA.GH03377"/>
    <property type="match status" value="1"/>
</dbReference>
<comment type="caution">
    <text evidence="3">The sequence shown here is derived from an EMBL/GenBank/DDBJ whole genome shotgun (WGS) entry which is preliminary data.</text>
</comment>
<dbReference type="GO" id="GO:0016491">
    <property type="term" value="F:oxidoreductase activity"/>
    <property type="evidence" value="ECO:0007669"/>
    <property type="project" value="UniProtKB-KW"/>
</dbReference>
<dbReference type="Gene3D" id="3.40.50.720">
    <property type="entry name" value="NAD(P)-binding Rossmann-like Domain"/>
    <property type="match status" value="1"/>
</dbReference>
<dbReference type="Gene3D" id="3.30.360.10">
    <property type="entry name" value="Dihydrodipicolinate Reductase, domain 2"/>
    <property type="match status" value="1"/>
</dbReference>
<dbReference type="InterPro" id="IPR000683">
    <property type="entry name" value="Gfo/Idh/MocA-like_OxRdtase_N"/>
</dbReference>
<proteinExistence type="predicted"/>
<protein>
    <submittedName>
        <fullName evidence="3">Gfo/Idh/MocA family oxidoreductase</fullName>
    </submittedName>
</protein>
<dbReference type="GO" id="GO:0000166">
    <property type="term" value="F:nucleotide binding"/>
    <property type="evidence" value="ECO:0007669"/>
    <property type="project" value="InterPro"/>
</dbReference>
<evidence type="ECO:0000259" key="2">
    <source>
        <dbReference type="Pfam" id="PF01408"/>
    </source>
</evidence>
<sequence length="391" mass="44085">MDYTRQTLAFKIRKTVRYVRLYGIGRTWTKIAAQYHMKRVFPGQESLPVPAGKSLKHVGIIGCGKFAYANIAYYVCKNYGDVIRGVMDADLDKAISLGKRYQADYYTTDAEAVLTDPAVTLVYIASNHASHTDYAIRAIQNGKAVHIEKPHAVTEDQLVRLCNAMQRYTGRVRLGFNRPDSTLGRLLSDHFARQTGPALINWFVAGHQIEADHWYFAELEGGRILGNLCHWIDFTMRLIPEEYRFPVQIIPTRSGKSDCDISVSYVFGDGSIGTITFSAKGHTFEGVRETMNAHRGNLLASLTDFSALRLDIGERVIRRRLWFRDHGHQHSICTSYQMLKNPSVAESTKIVWESGYLTIKTKDALDTNRPVRVEGYNPTFGPVSPVSSNEP</sequence>
<reference evidence="3 4" key="1">
    <citation type="submission" date="2020-02" db="EMBL/GenBank/DDBJ databases">
        <title>Draft genome sequence of two Spirosoma agri KCTC 52727 and Spirosoma terrae KCTC 52035.</title>
        <authorList>
            <person name="Rojas J."/>
            <person name="Ambika Manirajan B."/>
            <person name="Ratering S."/>
            <person name="Suarez C."/>
            <person name="Schnell S."/>
        </authorList>
    </citation>
    <scope>NUCLEOTIDE SEQUENCE [LARGE SCALE GENOMIC DNA]</scope>
    <source>
        <strain evidence="3 4">KCTC 52727</strain>
    </source>
</reference>
<dbReference type="EMBL" id="JAAGNZ010000002">
    <property type="protein sequence ID" value="NEU69597.1"/>
    <property type="molecule type" value="Genomic_DNA"/>
</dbReference>
<keyword evidence="1" id="KW-0560">Oxidoreductase</keyword>
<evidence type="ECO:0000256" key="1">
    <source>
        <dbReference type="ARBA" id="ARBA00023002"/>
    </source>
</evidence>
<dbReference type="InterPro" id="IPR050463">
    <property type="entry name" value="Gfo/Idh/MocA_oxidrdct_glycsds"/>
</dbReference>
<dbReference type="AlphaFoldDB" id="A0A6M0INQ4"/>
<dbReference type="InterPro" id="IPR036291">
    <property type="entry name" value="NAD(P)-bd_dom_sf"/>
</dbReference>
<accession>A0A6M0INQ4</accession>
<keyword evidence="4" id="KW-1185">Reference proteome</keyword>
<dbReference type="SUPFAM" id="SSF51735">
    <property type="entry name" value="NAD(P)-binding Rossmann-fold domains"/>
    <property type="match status" value="1"/>
</dbReference>
<evidence type="ECO:0000313" key="3">
    <source>
        <dbReference type="EMBL" id="NEU69597.1"/>
    </source>
</evidence>